<organism evidence="5 6">
    <name type="scientific">Amnibacterium endophyticum</name>
    <dbReference type="NCBI Taxonomy" id="2109337"/>
    <lineage>
        <taxon>Bacteria</taxon>
        <taxon>Bacillati</taxon>
        <taxon>Actinomycetota</taxon>
        <taxon>Actinomycetes</taxon>
        <taxon>Micrococcales</taxon>
        <taxon>Microbacteriaceae</taxon>
        <taxon>Amnibacterium</taxon>
    </lineage>
</organism>
<protein>
    <submittedName>
        <fullName evidence="5">NAD(P)/FAD-dependent oxidoreductase</fullName>
    </submittedName>
</protein>
<dbReference type="SUPFAM" id="SSF51905">
    <property type="entry name" value="FAD/NAD(P)-binding domain"/>
    <property type="match status" value="1"/>
</dbReference>
<keyword evidence="1" id="KW-0285">Flavoprotein</keyword>
<dbReference type="InterPro" id="IPR016156">
    <property type="entry name" value="FAD/NAD-linked_Rdtase_dimer_sf"/>
</dbReference>
<dbReference type="PANTHER" id="PTHR43557">
    <property type="entry name" value="APOPTOSIS-INDUCING FACTOR 1"/>
    <property type="match status" value="1"/>
</dbReference>
<dbReference type="SUPFAM" id="SSF55424">
    <property type="entry name" value="FAD/NAD-linked reductases, dimerisation (C-terminal) domain"/>
    <property type="match status" value="1"/>
</dbReference>
<dbReference type="InterPro" id="IPR036188">
    <property type="entry name" value="FAD/NAD-bd_sf"/>
</dbReference>
<keyword evidence="6" id="KW-1185">Reference proteome</keyword>
<name>A0ABW4LHF1_9MICO</name>
<reference evidence="6" key="1">
    <citation type="journal article" date="2019" name="Int. J. Syst. Evol. Microbiol.">
        <title>The Global Catalogue of Microorganisms (GCM) 10K type strain sequencing project: providing services to taxonomists for standard genome sequencing and annotation.</title>
        <authorList>
            <consortium name="The Broad Institute Genomics Platform"/>
            <consortium name="The Broad Institute Genome Sequencing Center for Infectious Disease"/>
            <person name="Wu L."/>
            <person name="Ma J."/>
        </authorList>
    </citation>
    <scope>NUCLEOTIDE SEQUENCE [LARGE SCALE GENOMIC DNA]</scope>
    <source>
        <strain evidence="6">CGMCC 1.12471</strain>
    </source>
</reference>
<dbReference type="EMBL" id="JBHUEA010000026">
    <property type="protein sequence ID" value="MFD1722720.1"/>
    <property type="molecule type" value="Genomic_DNA"/>
</dbReference>
<dbReference type="Gene3D" id="3.50.50.60">
    <property type="entry name" value="FAD/NAD(P)-binding domain"/>
    <property type="match status" value="2"/>
</dbReference>
<accession>A0ABW4LHF1</accession>
<evidence type="ECO:0000259" key="4">
    <source>
        <dbReference type="Pfam" id="PF07992"/>
    </source>
</evidence>
<evidence type="ECO:0000313" key="5">
    <source>
        <dbReference type="EMBL" id="MFD1722720.1"/>
    </source>
</evidence>
<evidence type="ECO:0000256" key="2">
    <source>
        <dbReference type="ARBA" id="ARBA00022827"/>
    </source>
</evidence>
<dbReference type="Pfam" id="PF07992">
    <property type="entry name" value="Pyr_redox_2"/>
    <property type="match status" value="1"/>
</dbReference>
<gene>
    <name evidence="5" type="ORF">ACFSBI_14280</name>
</gene>
<dbReference type="Gene3D" id="3.30.390.30">
    <property type="match status" value="1"/>
</dbReference>
<sequence length="405" mass="43135">MTRYEYVIVGGGMIADAAVKGIRELDRDGAVLVLGDDPEEPYTRPALSKLLWTDPSFTEDKVPLGTADAEIRTGATVSAIDPEGKTVTVEGPSTGSGGTGETLEYGALLIATGGSPKTIDLPAGDRVVYFRTFADYRHLRELAAERPHVAVVGGSYIGTEIAAALVQNDVRVTLVVPDDTLREKVFPRPLAETFQRWFEDAGVEIVTGTKVTGGTETADGVTLELDSGGTLEADAVVLGLGIEPNTALAEAAGLAVDDGVVVDEHLRTSNPSVYAAGDVASYPDALLGRRRIEHVDLARKMGRAAGRQMVGDEAPFTYTPYFYSMVFGHRYEAVGDLDSRLDTVEAWAEPGAKGTVYYLDGDAVKGVLLWGNSSDAEPDARDGAREVLADPTGWTREQLAERTLV</sequence>
<feature type="domain" description="FAD/NAD(P)-binding" evidence="4">
    <location>
        <begin position="5"/>
        <end position="302"/>
    </location>
</feature>
<dbReference type="Proteomes" id="UP001597347">
    <property type="component" value="Unassembled WGS sequence"/>
</dbReference>
<comment type="caution">
    <text evidence="5">The sequence shown here is derived from an EMBL/GenBank/DDBJ whole genome shotgun (WGS) entry which is preliminary data.</text>
</comment>
<keyword evidence="3" id="KW-0560">Oxidoreductase</keyword>
<keyword evidence="2" id="KW-0274">FAD</keyword>
<dbReference type="InterPro" id="IPR023753">
    <property type="entry name" value="FAD/NAD-binding_dom"/>
</dbReference>
<dbReference type="InterPro" id="IPR050446">
    <property type="entry name" value="FAD-oxidoreductase/Apoptosis"/>
</dbReference>
<evidence type="ECO:0000313" key="6">
    <source>
        <dbReference type="Proteomes" id="UP001597347"/>
    </source>
</evidence>
<dbReference type="RefSeq" id="WP_377936078.1">
    <property type="nucleotide sequence ID" value="NZ_JBHUEA010000026.1"/>
</dbReference>
<evidence type="ECO:0000256" key="3">
    <source>
        <dbReference type="ARBA" id="ARBA00023002"/>
    </source>
</evidence>
<evidence type="ECO:0000256" key="1">
    <source>
        <dbReference type="ARBA" id="ARBA00022630"/>
    </source>
</evidence>
<dbReference type="PRINTS" id="PR00411">
    <property type="entry name" value="PNDRDTASEI"/>
</dbReference>
<dbReference type="PANTHER" id="PTHR43557:SF4">
    <property type="entry name" value="APOPTOSIS-INDUCING FACTOR 1, MITOCHONDRIAL"/>
    <property type="match status" value="1"/>
</dbReference>
<dbReference type="PRINTS" id="PR00368">
    <property type="entry name" value="FADPNR"/>
</dbReference>
<proteinExistence type="predicted"/>